<gene>
    <name evidence="2" type="ORF">OG477_00015</name>
    <name evidence="3" type="ORF">OG477_45330</name>
</gene>
<evidence type="ECO:0000313" key="3">
    <source>
        <dbReference type="EMBL" id="WTP91949.1"/>
    </source>
</evidence>
<name>A0AAU1HMG1_9ACTN</name>
<dbReference type="EMBL" id="CP108140">
    <property type="protein sequence ID" value="WTP91949.1"/>
    <property type="molecule type" value="Genomic_DNA"/>
</dbReference>
<reference evidence="2" key="1">
    <citation type="submission" date="2022-10" db="EMBL/GenBank/DDBJ databases">
        <title>The complete genomes of actinobacterial strains from the NBC collection.</title>
        <authorList>
            <person name="Joergensen T.S."/>
            <person name="Alvarez Arevalo M."/>
            <person name="Sterndorff E.B."/>
            <person name="Faurdal D."/>
            <person name="Vuksanovic O."/>
            <person name="Mourched A.-S."/>
            <person name="Charusanti P."/>
            <person name="Shaw S."/>
            <person name="Blin K."/>
            <person name="Weber T."/>
        </authorList>
    </citation>
    <scope>NUCLEOTIDE SEQUENCE</scope>
    <source>
        <strain evidence="2">NBC 00180</strain>
    </source>
</reference>
<feature type="region of interest" description="Disordered" evidence="1">
    <location>
        <begin position="1"/>
        <end position="36"/>
    </location>
</feature>
<protein>
    <submittedName>
        <fullName evidence="2">Uncharacterized protein</fullName>
    </submittedName>
</protein>
<evidence type="ECO:0000256" key="1">
    <source>
        <dbReference type="SAM" id="MobiDB-lite"/>
    </source>
</evidence>
<dbReference type="AlphaFoldDB" id="A0AAU1HMG1"/>
<sequence length="67" mass="7724">MSLTDFAEHCRLRPPQPAPAWPRPRTRRKKRAGPPTIQWYNGIDALSCKYVSYEQWLRSAGEESPPA</sequence>
<evidence type="ECO:0000313" key="2">
    <source>
        <dbReference type="EMBL" id="WTP83888.1"/>
    </source>
</evidence>
<proteinExistence type="predicted"/>
<organism evidence="2">
    <name type="scientific">Streptomyces sp. NBC_00180</name>
    <dbReference type="NCBI Taxonomy" id="2903632"/>
    <lineage>
        <taxon>Bacteria</taxon>
        <taxon>Bacillati</taxon>
        <taxon>Actinomycetota</taxon>
        <taxon>Actinomycetes</taxon>
        <taxon>Kitasatosporales</taxon>
        <taxon>Streptomycetaceae</taxon>
        <taxon>Streptomyces</taxon>
    </lineage>
</organism>
<dbReference type="EMBL" id="CP108140">
    <property type="protein sequence ID" value="WTP83888.1"/>
    <property type="molecule type" value="Genomic_DNA"/>
</dbReference>
<accession>A0AAU1HMG1</accession>
<feature type="compositionally biased region" description="Basic and acidic residues" evidence="1">
    <location>
        <begin position="1"/>
        <end position="11"/>
    </location>
</feature>